<dbReference type="SUPFAM" id="SSF55144">
    <property type="entry name" value="LigT-like"/>
    <property type="match status" value="1"/>
</dbReference>
<reference evidence="3 4" key="2">
    <citation type="journal article" date="2024" name="Int. J. Syst. Evol. Microbiol.">
        <title>Promethearchaeum syntrophicum gen. nov., sp. nov., an anaerobic, obligately syntrophic archaeon, the first isolate of the lineage 'Asgard' archaea, and proposal of the new archaeal phylum Promethearchaeota phyl. nov. and kingdom Promethearchaeati regn. nov.</title>
        <authorList>
            <person name="Imachi H."/>
            <person name="Nobu M.K."/>
            <person name="Kato S."/>
            <person name="Takaki Y."/>
            <person name="Miyazaki M."/>
            <person name="Miyata M."/>
            <person name="Ogawara M."/>
            <person name="Saito Y."/>
            <person name="Sakai S."/>
            <person name="Tahara Y.O."/>
            <person name="Takano Y."/>
            <person name="Tasumi E."/>
            <person name="Uematsu K."/>
            <person name="Yoshimura T."/>
            <person name="Itoh T."/>
            <person name="Ohkuma M."/>
            <person name="Takai K."/>
        </authorList>
    </citation>
    <scope>NUCLEOTIDE SEQUENCE [LARGE SCALE GENOMIC DNA]</scope>
    <source>
        <strain evidence="3 4">MK-D1</strain>
    </source>
</reference>
<comment type="function">
    <text evidence="2">Hydrolyzes RNA 2',3'-cyclic phosphodiester to an RNA 2'-phosphomonoester.</text>
</comment>
<dbReference type="EMBL" id="CP042905">
    <property type="protein sequence ID" value="QEE16603.2"/>
    <property type="molecule type" value="Genomic_DNA"/>
</dbReference>
<accession>A0A5B9DCV8</accession>
<dbReference type="PANTHER" id="PTHR35561:SF1">
    <property type="entry name" value="RNA 2',3'-CYCLIC PHOSPHODIESTERASE"/>
    <property type="match status" value="1"/>
</dbReference>
<dbReference type="InterPro" id="IPR009097">
    <property type="entry name" value="Cyclic_Pdiesterase"/>
</dbReference>
<evidence type="ECO:0000256" key="1">
    <source>
        <dbReference type="ARBA" id="ARBA00022801"/>
    </source>
</evidence>
<dbReference type="Gene3D" id="3.90.1140.10">
    <property type="entry name" value="Cyclic phosphodiesterase"/>
    <property type="match status" value="1"/>
</dbReference>
<comment type="catalytic activity">
    <reaction evidence="2">
        <text>a 3'-end 2',3'-cyclophospho-ribonucleotide-RNA + H2O = a 3'-end 2'-phospho-ribonucleotide-RNA + H(+)</text>
        <dbReference type="Rhea" id="RHEA:11828"/>
        <dbReference type="Rhea" id="RHEA-COMP:10464"/>
        <dbReference type="Rhea" id="RHEA-COMP:17353"/>
        <dbReference type="ChEBI" id="CHEBI:15377"/>
        <dbReference type="ChEBI" id="CHEBI:15378"/>
        <dbReference type="ChEBI" id="CHEBI:83064"/>
        <dbReference type="ChEBI" id="CHEBI:173113"/>
        <dbReference type="EC" id="3.1.4.58"/>
    </reaction>
</comment>
<evidence type="ECO:0000313" key="3">
    <source>
        <dbReference type="EMBL" id="QEE16603.2"/>
    </source>
</evidence>
<evidence type="ECO:0000256" key="2">
    <source>
        <dbReference type="HAMAP-Rule" id="MF_01940"/>
    </source>
</evidence>
<dbReference type="InterPro" id="IPR004175">
    <property type="entry name" value="RNA_CPDase"/>
</dbReference>
<sequence length="199" mass="23533">MSKIRSFFAIELKSKLILDKIERYQRKLQKSIGPLKLVNRSLIHLTLRFLGDIDNETAKKLYNFMETEINNKYFNPEDEKIGILKGVGDFNKRVFFIRILGVKELLQEIYEKINKKTQSFPEIKLETKPYTPHLTIARSKRQSHHRSRQNQKSNPGQLPYPQLKSQYKEFEFGKWNIEKVVLKKSVLTPTGPIYSNLEY</sequence>
<keyword evidence="1 2" id="KW-0378">Hydrolase</keyword>
<comment type="similarity">
    <text evidence="2">Belongs to the 2H phosphoesterase superfamily. ThpR family.</text>
</comment>
<evidence type="ECO:0000313" key="4">
    <source>
        <dbReference type="Proteomes" id="UP000321408"/>
    </source>
</evidence>
<proteinExistence type="inferred from homology"/>
<dbReference type="GO" id="GO:0004113">
    <property type="term" value="F:2',3'-cyclic-nucleotide 3'-phosphodiesterase activity"/>
    <property type="evidence" value="ECO:0007669"/>
    <property type="project" value="InterPro"/>
</dbReference>
<dbReference type="Pfam" id="PF10469">
    <property type="entry name" value="AKAP7_NLS"/>
    <property type="match status" value="1"/>
</dbReference>
<keyword evidence="4" id="KW-1185">Reference proteome</keyword>
<dbReference type="EC" id="3.1.4.58" evidence="2"/>
<organism evidence="3 4">
    <name type="scientific">Promethearchaeum syntrophicum</name>
    <dbReference type="NCBI Taxonomy" id="2594042"/>
    <lineage>
        <taxon>Archaea</taxon>
        <taxon>Promethearchaeati</taxon>
        <taxon>Promethearchaeota</taxon>
        <taxon>Promethearchaeia</taxon>
        <taxon>Promethearchaeales</taxon>
        <taxon>Promethearchaeaceae</taxon>
        <taxon>Promethearchaeum</taxon>
    </lineage>
</organism>
<reference evidence="3 4" key="1">
    <citation type="journal article" date="2020" name="Nature">
        <title>Isolation of an archaeon at the prokaryote-eukaryote interface.</title>
        <authorList>
            <person name="Imachi H."/>
            <person name="Nobu M.K."/>
            <person name="Nakahara N."/>
            <person name="Morono Y."/>
            <person name="Ogawara M."/>
            <person name="Takaki Y."/>
            <person name="Takano Y."/>
            <person name="Uematsu K."/>
            <person name="Ikuta T."/>
            <person name="Ito M."/>
            <person name="Matsui Y."/>
            <person name="Miyazaki M."/>
            <person name="Murata K."/>
            <person name="Saito Y."/>
            <person name="Sakai S."/>
            <person name="Song C."/>
            <person name="Tasumi E."/>
            <person name="Yamanaka Y."/>
            <person name="Yamaguchi T."/>
            <person name="Kamagata Y."/>
            <person name="Tamaki H."/>
            <person name="Takai K."/>
        </authorList>
    </citation>
    <scope>NUCLEOTIDE SEQUENCE [LARGE SCALE GENOMIC DNA]</scope>
    <source>
        <strain evidence="3 4">MK-D1</strain>
    </source>
</reference>
<dbReference type="GO" id="GO:0008664">
    <property type="term" value="F:RNA 2',3'-cyclic 3'-phosphodiesterase activity"/>
    <property type="evidence" value="ECO:0007669"/>
    <property type="project" value="UniProtKB-EC"/>
</dbReference>
<gene>
    <name evidence="3" type="primary">thpR</name>
    <name evidence="3" type="ORF">DSAG12_02433</name>
</gene>
<dbReference type="HAMAP" id="MF_01940">
    <property type="entry name" value="RNA_CPDase"/>
    <property type="match status" value="1"/>
</dbReference>
<protein>
    <recommendedName>
        <fullName evidence="2">RNA 2',3'-cyclic phosphodiesterase</fullName>
        <shortName evidence="2">RNA 2',3'-CPDase</shortName>
        <ecNumber evidence="2">3.1.4.58</ecNumber>
    </recommendedName>
</protein>
<dbReference type="KEGG" id="psyt:DSAG12_02433"/>
<name>A0A5B9DCV8_9ARCH</name>
<dbReference type="Proteomes" id="UP000321408">
    <property type="component" value="Chromosome"/>
</dbReference>
<dbReference type="GO" id="GO:0016874">
    <property type="term" value="F:ligase activity"/>
    <property type="evidence" value="ECO:0007669"/>
    <property type="project" value="UniProtKB-KW"/>
</dbReference>
<dbReference type="NCBIfam" id="TIGR02258">
    <property type="entry name" value="2_5_ligase"/>
    <property type="match status" value="1"/>
</dbReference>
<dbReference type="PANTHER" id="PTHR35561">
    <property type="entry name" value="RNA 2',3'-CYCLIC PHOSPHODIESTERASE"/>
    <property type="match status" value="1"/>
</dbReference>
<dbReference type="InterPro" id="IPR019510">
    <property type="entry name" value="AKAP7-like_phosphoesterase"/>
</dbReference>
<dbReference type="AlphaFoldDB" id="A0A5B9DCV8"/>